<dbReference type="PANTHER" id="PTHR43032">
    <property type="entry name" value="PROTEIN-METHIONINE-SULFOXIDE REDUCTASE"/>
    <property type="match status" value="1"/>
</dbReference>
<dbReference type="AlphaFoldDB" id="A0A7L5AKY0"/>
<proteinExistence type="predicted"/>
<keyword evidence="1" id="KW-1133">Transmembrane helix</keyword>
<evidence type="ECO:0000313" key="3">
    <source>
        <dbReference type="EMBL" id="QHO71017.1"/>
    </source>
</evidence>
<dbReference type="Gene3D" id="3.90.420.10">
    <property type="entry name" value="Oxidoreductase, molybdopterin-binding domain"/>
    <property type="match status" value="1"/>
</dbReference>
<dbReference type="PANTHER" id="PTHR43032:SF2">
    <property type="entry name" value="BLL0505 PROTEIN"/>
    <property type="match status" value="1"/>
</dbReference>
<dbReference type="InterPro" id="IPR036374">
    <property type="entry name" value="OxRdtase_Mopterin-bd_sf"/>
</dbReference>
<name>A0A7L5AKY0_9MICO</name>
<feature type="domain" description="Oxidoreductase molybdopterin-binding" evidence="2">
    <location>
        <begin position="320"/>
        <end position="451"/>
    </location>
</feature>
<dbReference type="SUPFAM" id="SSF56524">
    <property type="entry name" value="Oxidoreductase molybdopterin-binding domain"/>
    <property type="match status" value="1"/>
</dbReference>
<reference evidence="3 4" key="1">
    <citation type="submission" date="2016-09" db="EMBL/GenBank/DDBJ databases">
        <title>Complete genome sequence of microbes from the polar regions.</title>
        <authorList>
            <person name="Liao L."/>
            <person name="Chen B."/>
        </authorList>
    </citation>
    <scope>NUCLEOTIDE SEQUENCE [LARGE SCALE GENOMIC DNA]</scope>
    <source>
        <strain evidence="3 4">ZS314</strain>
    </source>
</reference>
<dbReference type="Proteomes" id="UP000464507">
    <property type="component" value="Chromosome"/>
</dbReference>
<sequence length="452" mass="48166">MLNGLSRSLASPSRNPRMATVLGRLLGIAFIVTFGTGLYSHFLQDPLPWMVFPTRPTFLYQLSQGIHITAGIACVPLILGKLYVVFPELFQTPPVRSFSHFLERASIALFVAASLVEITIGLLNTFQFYSLFPFPFKQTHFALSFVIIGSLAIHIGVKLDVIAKYWRKKDSYDADGNVADFALPESPKVRVSAAPQDAEQPERVLSATASAAGATGATAAAGATEATGAGGQPAAATGVTGRLFAWIDATPQPSPTTSRRGFVATIAVATAAVVAFTAGQSFRPLDGVNLFAPRKAGIGPNALPVNRTARAAGVLESAVAPDWVLTVVNGDTSRSFTLAELAELPQRDVDLPIACVEGWSQNASWRGPRLLDLLDTVGADAGVSIRATSLEEKGGFRLMDMGPEFVRDDLTLVALEVNGQVLDIDHGYPARIIAPARPGVRQTKWLSMIEVI</sequence>
<dbReference type="InterPro" id="IPR000572">
    <property type="entry name" value="OxRdtase_Mopterin-bd_dom"/>
</dbReference>
<keyword evidence="4" id="KW-1185">Reference proteome</keyword>
<gene>
    <name evidence="3" type="ORF">BHD05_06170</name>
</gene>
<feature type="transmembrane region" description="Helical" evidence="1">
    <location>
        <begin position="141"/>
        <end position="159"/>
    </location>
</feature>
<dbReference type="EMBL" id="CP017146">
    <property type="protein sequence ID" value="QHO71017.1"/>
    <property type="molecule type" value="Genomic_DNA"/>
</dbReference>
<dbReference type="KEGG" id="mant:BHD05_06170"/>
<accession>A0A7L5AKY0</accession>
<evidence type="ECO:0000256" key="1">
    <source>
        <dbReference type="SAM" id="Phobius"/>
    </source>
</evidence>
<feature type="transmembrane region" description="Helical" evidence="1">
    <location>
        <begin position="21"/>
        <end position="42"/>
    </location>
</feature>
<dbReference type="Pfam" id="PF00174">
    <property type="entry name" value="Oxidored_molyb"/>
    <property type="match status" value="1"/>
</dbReference>
<evidence type="ECO:0000313" key="4">
    <source>
        <dbReference type="Proteomes" id="UP000464507"/>
    </source>
</evidence>
<feature type="transmembrane region" description="Helical" evidence="1">
    <location>
        <begin position="62"/>
        <end position="86"/>
    </location>
</feature>
<keyword evidence="1" id="KW-0812">Transmembrane</keyword>
<evidence type="ECO:0000259" key="2">
    <source>
        <dbReference type="Pfam" id="PF00174"/>
    </source>
</evidence>
<keyword evidence="1" id="KW-0472">Membrane</keyword>
<dbReference type="CDD" id="cd00321">
    <property type="entry name" value="SO_family_Moco"/>
    <property type="match status" value="1"/>
</dbReference>
<organism evidence="3 4">
    <name type="scientific">Marisediminicola antarctica</name>
    <dbReference type="NCBI Taxonomy" id="674079"/>
    <lineage>
        <taxon>Bacteria</taxon>
        <taxon>Bacillati</taxon>
        <taxon>Actinomycetota</taxon>
        <taxon>Actinomycetes</taxon>
        <taxon>Micrococcales</taxon>
        <taxon>Microbacteriaceae</taxon>
        <taxon>Marisediminicola</taxon>
    </lineage>
</organism>
<protein>
    <submittedName>
        <fullName evidence="3">Molybdopterin-binding protein</fullName>
    </submittedName>
</protein>
<feature type="transmembrane region" description="Helical" evidence="1">
    <location>
        <begin position="261"/>
        <end position="279"/>
    </location>
</feature>
<feature type="transmembrane region" description="Helical" evidence="1">
    <location>
        <begin position="107"/>
        <end position="129"/>
    </location>
</feature>